<dbReference type="OrthoDB" id="9798693at2"/>
<name>A0A6I4V289_9SPHN</name>
<keyword evidence="4" id="KW-1185">Reference proteome</keyword>
<dbReference type="InterPro" id="IPR014567">
    <property type="entry name" value="UCP031900"/>
</dbReference>
<dbReference type="InterPro" id="IPR027372">
    <property type="entry name" value="Phytase-like_dom"/>
</dbReference>
<evidence type="ECO:0000313" key="4">
    <source>
        <dbReference type="Proteomes" id="UP000471435"/>
    </source>
</evidence>
<dbReference type="AlphaFoldDB" id="A0A6I4V289"/>
<reference evidence="3 4" key="1">
    <citation type="submission" date="2019-12" db="EMBL/GenBank/DDBJ databases">
        <title>Genomic-based taxomic classification of the family Erythrobacteraceae.</title>
        <authorList>
            <person name="Xu L."/>
        </authorList>
    </citation>
    <scope>NUCLEOTIDE SEQUENCE [LARGE SCALE GENOMIC DNA]</scope>
    <source>
        <strain evidence="3 4">SW-109</strain>
    </source>
</reference>
<feature type="signal peptide" evidence="1">
    <location>
        <begin position="1"/>
        <end position="21"/>
    </location>
</feature>
<proteinExistence type="predicted"/>
<protein>
    <submittedName>
        <fullName evidence="3">Esterase-like activity of phytase family protein</fullName>
    </submittedName>
</protein>
<evidence type="ECO:0000313" key="3">
    <source>
        <dbReference type="EMBL" id="MXP47825.1"/>
    </source>
</evidence>
<comment type="caution">
    <text evidence="3">The sequence shown here is derived from an EMBL/GenBank/DDBJ whole genome shotgun (WGS) entry which is preliminary data.</text>
</comment>
<accession>A0A6I4V289</accession>
<dbReference type="PIRSF" id="PIRSF031900">
    <property type="entry name" value="UCP031900"/>
    <property type="match status" value="1"/>
</dbReference>
<organism evidence="3 4">
    <name type="scientific">Pontixanthobacter luteolus</name>
    <dbReference type="NCBI Taxonomy" id="295089"/>
    <lineage>
        <taxon>Bacteria</taxon>
        <taxon>Pseudomonadati</taxon>
        <taxon>Pseudomonadota</taxon>
        <taxon>Alphaproteobacteria</taxon>
        <taxon>Sphingomonadales</taxon>
        <taxon>Erythrobacteraceae</taxon>
        <taxon>Pontixanthobacter</taxon>
    </lineage>
</organism>
<gene>
    <name evidence="3" type="ORF">GRI43_10570</name>
</gene>
<dbReference type="Pfam" id="PF13449">
    <property type="entry name" value="Phytase-like"/>
    <property type="match status" value="1"/>
</dbReference>
<sequence length="336" mass="36567">MRRWFLIACVVLALAPGTWVRSPPRTDTRSQVVTANPLELGARRFGQLQLAGAWELTSPNSNFGSYSALLALDDGRLMAGSDTGKLLIMPAPGQSAARHDSEPGTVRIENFAGKTASKKKLVDIESLTRDSTTGRIWVGYEGINSLERLDADLTGSKLIRPAEMRRWPSNSGPEAMVRLRGGSFIVLSEGMAAWWSGDFPALLYGSDPVEGAVPEKFAFAAPEGFRPVDMAQLPDGRVLVLVRKLNIGLPPSFDVSVMLADPAEIRDAIAQRKPWSGEVLGTISGSDVQDNYEGLAIVPRADGQRHDKGVTLWLISDDNRSGFQRTLLLKLNWDLA</sequence>
<dbReference type="Proteomes" id="UP000471435">
    <property type="component" value="Unassembled WGS sequence"/>
</dbReference>
<evidence type="ECO:0000259" key="2">
    <source>
        <dbReference type="Pfam" id="PF13449"/>
    </source>
</evidence>
<feature type="domain" description="Phytase-like" evidence="2">
    <location>
        <begin position="62"/>
        <end position="319"/>
    </location>
</feature>
<evidence type="ECO:0000256" key="1">
    <source>
        <dbReference type="SAM" id="SignalP"/>
    </source>
</evidence>
<dbReference type="RefSeq" id="WP_160731076.1">
    <property type="nucleotide sequence ID" value="NZ_WTYP01000002.1"/>
</dbReference>
<feature type="chain" id="PRO_5026146929" evidence="1">
    <location>
        <begin position="22"/>
        <end position="336"/>
    </location>
</feature>
<keyword evidence="1" id="KW-0732">Signal</keyword>
<dbReference type="EMBL" id="WTYP01000002">
    <property type="protein sequence ID" value="MXP47825.1"/>
    <property type="molecule type" value="Genomic_DNA"/>
</dbReference>